<sequence length="39" mass="4401">MQSPSLRQKHISVVDQLYAALRPDRAVAQGDAVRAEYFL</sequence>
<organism evidence="1 2">
    <name type="scientific">Brucella daejeonensis</name>
    <dbReference type="NCBI Taxonomy" id="659015"/>
    <lineage>
        <taxon>Bacteria</taxon>
        <taxon>Pseudomonadati</taxon>
        <taxon>Pseudomonadota</taxon>
        <taxon>Alphaproteobacteria</taxon>
        <taxon>Hyphomicrobiales</taxon>
        <taxon>Brucellaceae</taxon>
        <taxon>Brucella/Ochrobactrum group</taxon>
        <taxon>Brucella</taxon>
    </lineage>
</organism>
<evidence type="ECO:0000313" key="2">
    <source>
        <dbReference type="Proteomes" id="UP000555546"/>
    </source>
</evidence>
<name>A0A7W9AUW0_9HYPH</name>
<dbReference type="EMBL" id="JACIJG010000003">
    <property type="protein sequence ID" value="MBB5701027.1"/>
    <property type="molecule type" value="Genomic_DNA"/>
</dbReference>
<dbReference type="Proteomes" id="UP000555546">
    <property type="component" value="Unassembled WGS sequence"/>
</dbReference>
<gene>
    <name evidence="1" type="ORF">FHS76_000876</name>
</gene>
<reference evidence="1 2" key="1">
    <citation type="submission" date="2020-08" db="EMBL/GenBank/DDBJ databases">
        <title>Genomic Encyclopedia of Type Strains, Phase IV (KMG-IV): sequencing the most valuable type-strain genomes for metagenomic binning, comparative biology and taxonomic classification.</title>
        <authorList>
            <person name="Goeker M."/>
        </authorList>
    </citation>
    <scope>NUCLEOTIDE SEQUENCE [LARGE SCALE GENOMIC DNA]</scope>
    <source>
        <strain evidence="1 2">DSM 26944</strain>
    </source>
</reference>
<dbReference type="AlphaFoldDB" id="A0A7W9AUW0"/>
<comment type="caution">
    <text evidence="1">The sequence shown here is derived from an EMBL/GenBank/DDBJ whole genome shotgun (WGS) entry which is preliminary data.</text>
</comment>
<proteinExistence type="predicted"/>
<protein>
    <submittedName>
        <fullName evidence="1">Uncharacterized protein</fullName>
    </submittedName>
</protein>
<evidence type="ECO:0000313" key="1">
    <source>
        <dbReference type="EMBL" id="MBB5701027.1"/>
    </source>
</evidence>
<keyword evidence="2" id="KW-1185">Reference proteome</keyword>
<accession>A0A7W9AUW0</accession>